<keyword evidence="3" id="KW-1185">Reference proteome</keyword>
<feature type="transmembrane region" description="Helical" evidence="1">
    <location>
        <begin position="6"/>
        <end position="26"/>
    </location>
</feature>
<keyword evidence="1" id="KW-0472">Membrane</keyword>
<name>C7NQW2_HALUD</name>
<evidence type="ECO:0000256" key="1">
    <source>
        <dbReference type="SAM" id="Phobius"/>
    </source>
</evidence>
<accession>C7NQW2</accession>
<keyword evidence="1" id="KW-0812">Transmembrane</keyword>
<dbReference type="KEGG" id="hut:Huta_1693"/>
<dbReference type="AlphaFoldDB" id="C7NQW2"/>
<dbReference type="HOGENOM" id="CLU_1648277_0_0_2"/>
<dbReference type="EMBL" id="CP001687">
    <property type="protein sequence ID" value="ACV11866.1"/>
    <property type="molecule type" value="Genomic_DNA"/>
</dbReference>
<sequence>MTLMWVDILVVAVSLIGSFLISMYTVNSRIDKERGREIERWYVDAGVQVDLATKEYSNEILSENSTGNDTVEVLRSRADELQQHAAEGRHLGVDESIWSALRDIGMNYRWMASEIEADGATDWSELTDLEDEMWALTAKVSESIPSETEYSAQNGWWPFW</sequence>
<gene>
    <name evidence="2" type="ordered locus">Huta_1693</name>
</gene>
<evidence type="ECO:0000313" key="3">
    <source>
        <dbReference type="Proteomes" id="UP000002071"/>
    </source>
</evidence>
<reference evidence="2 3" key="1">
    <citation type="journal article" date="2009" name="Stand. Genomic Sci.">
        <title>Complete genome sequence of Halorhabdus utahensis type strain (AX-2).</title>
        <authorList>
            <person name="Anderson I."/>
            <person name="Tindall B.J."/>
            <person name="Pomrenke H."/>
            <person name="Goker M."/>
            <person name="Lapidus A."/>
            <person name="Nolan M."/>
            <person name="Copeland A."/>
            <person name="Glavina Del Rio T."/>
            <person name="Chen F."/>
            <person name="Tice H."/>
            <person name="Cheng J.F."/>
            <person name="Lucas S."/>
            <person name="Chertkov O."/>
            <person name="Bruce D."/>
            <person name="Brettin T."/>
            <person name="Detter J.C."/>
            <person name="Han C."/>
            <person name="Goodwin L."/>
            <person name="Land M."/>
            <person name="Hauser L."/>
            <person name="Chang Y.J."/>
            <person name="Jeffries C.D."/>
            <person name="Pitluck S."/>
            <person name="Pati A."/>
            <person name="Mavromatis K."/>
            <person name="Ivanova N."/>
            <person name="Ovchinnikova G."/>
            <person name="Chen A."/>
            <person name="Palaniappan K."/>
            <person name="Chain P."/>
            <person name="Rohde M."/>
            <person name="Bristow J."/>
            <person name="Eisen J.A."/>
            <person name="Markowitz V."/>
            <person name="Hugenholtz P."/>
            <person name="Kyrpides N.C."/>
            <person name="Klenk H.P."/>
        </authorList>
    </citation>
    <scope>NUCLEOTIDE SEQUENCE [LARGE SCALE GENOMIC DNA]</scope>
    <source>
        <strain evidence="3">DSM 12940 / JCM 11049 / AX-2</strain>
    </source>
</reference>
<keyword evidence="1" id="KW-1133">Transmembrane helix</keyword>
<dbReference type="Proteomes" id="UP000002071">
    <property type="component" value="Chromosome"/>
</dbReference>
<evidence type="ECO:0000313" key="2">
    <source>
        <dbReference type="EMBL" id="ACV11866.1"/>
    </source>
</evidence>
<protein>
    <submittedName>
        <fullName evidence="2">Uncharacterized protein</fullName>
    </submittedName>
</protein>
<proteinExistence type="predicted"/>
<organism evidence="2 3">
    <name type="scientific">Halorhabdus utahensis (strain DSM 12940 / JCM 11049 / AX-2)</name>
    <dbReference type="NCBI Taxonomy" id="519442"/>
    <lineage>
        <taxon>Archaea</taxon>
        <taxon>Methanobacteriati</taxon>
        <taxon>Methanobacteriota</taxon>
        <taxon>Stenosarchaea group</taxon>
        <taxon>Halobacteria</taxon>
        <taxon>Halobacteriales</taxon>
        <taxon>Haloarculaceae</taxon>
        <taxon>Halorhabdus</taxon>
    </lineage>
</organism>